<evidence type="ECO:0000256" key="2">
    <source>
        <dbReference type="ARBA" id="ARBA00009695"/>
    </source>
</evidence>
<evidence type="ECO:0000256" key="5">
    <source>
        <dbReference type="HAMAP-Rule" id="MF_01114"/>
    </source>
</evidence>
<dbReference type="GO" id="GO:0005737">
    <property type="term" value="C:cytoplasm"/>
    <property type="evidence" value="ECO:0007669"/>
    <property type="project" value="UniProtKB-SubCell"/>
</dbReference>
<dbReference type="InterPro" id="IPR003783">
    <property type="entry name" value="Regulatory_RecX"/>
</dbReference>
<evidence type="ECO:0000313" key="8">
    <source>
        <dbReference type="EMBL" id="MBC5732334.1"/>
    </source>
</evidence>
<accession>A0A8J6M9F2</accession>
<evidence type="ECO:0000259" key="7">
    <source>
        <dbReference type="Pfam" id="PF21981"/>
    </source>
</evidence>
<sequence>MKIVKLRPSQRVWDRWLAFLEDGAILRLGSREVAAFGLYAGMELSPELLERLSAAARQGRVRDKALDLIAARPLSRKELTDKLTARPRDREKAAAATAEEAAAAADWLEEMGYLDDADYARRVVEHYSARGCGPAKLRDELYRRGVPRDCWDDALAAQEPPEGAIDALLQKKLRGADPSDPRALKRAADALARRGYRWEEIQEGLERYRALSE</sequence>
<reference evidence="8" key="1">
    <citation type="submission" date="2020-08" db="EMBL/GenBank/DDBJ databases">
        <title>Genome public.</title>
        <authorList>
            <person name="Liu C."/>
            <person name="Sun Q."/>
        </authorList>
    </citation>
    <scope>NUCLEOTIDE SEQUENCE</scope>
    <source>
        <strain evidence="8">NSJ-51</strain>
    </source>
</reference>
<dbReference type="Gene3D" id="1.10.10.10">
    <property type="entry name" value="Winged helix-like DNA-binding domain superfamily/Winged helix DNA-binding domain"/>
    <property type="match status" value="3"/>
</dbReference>
<comment type="similarity">
    <text evidence="2 5">Belongs to the RecX family.</text>
</comment>
<feature type="domain" description="RecX second three-helical" evidence="6">
    <location>
        <begin position="115"/>
        <end position="155"/>
    </location>
</feature>
<dbReference type="PANTHER" id="PTHR33602">
    <property type="entry name" value="REGULATORY PROTEIN RECX FAMILY PROTEIN"/>
    <property type="match status" value="1"/>
</dbReference>
<dbReference type="Pfam" id="PF02631">
    <property type="entry name" value="RecX_HTH2"/>
    <property type="match status" value="1"/>
</dbReference>
<dbReference type="InterPro" id="IPR053924">
    <property type="entry name" value="RecX_HTH_2nd"/>
</dbReference>
<feature type="domain" description="RecX third three-helical" evidence="7">
    <location>
        <begin position="165"/>
        <end position="203"/>
    </location>
</feature>
<protein>
    <recommendedName>
        <fullName evidence="3 5">Regulatory protein RecX</fullName>
    </recommendedName>
</protein>
<proteinExistence type="inferred from homology"/>
<evidence type="ECO:0000313" key="9">
    <source>
        <dbReference type="Proteomes" id="UP000661435"/>
    </source>
</evidence>
<dbReference type="RefSeq" id="WP_186906233.1">
    <property type="nucleotide sequence ID" value="NZ_JACOPP010000001.1"/>
</dbReference>
<evidence type="ECO:0000256" key="1">
    <source>
        <dbReference type="ARBA" id="ARBA00004496"/>
    </source>
</evidence>
<comment type="function">
    <text evidence="5">Modulates RecA activity.</text>
</comment>
<evidence type="ECO:0000256" key="3">
    <source>
        <dbReference type="ARBA" id="ARBA00018111"/>
    </source>
</evidence>
<dbReference type="EMBL" id="JACOPP010000001">
    <property type="protein sequence ID" value="MBC5732334.1"/>
    <property type="molecule type" value="Genomic_DNA"/>
</dbReference>
<comment type="subcellular location">
    <subcellularLocation>
        <location evidence="1 5">Cytoplasm</location>
    </subcellularLocation>
</comment>
<comment type="caution">
    <text evidence="8">The sequence shown here is derived from an EMBL/GenBank/DDBJ whole genome shotgun (WGS) entry which is preliminary data.</text>
</comment>
<dbReference type="HAMAP" id="MF_01114">
    <property type="entry name" value="RecX"/>
    <property type="match status" value="1"/>
</dbReference>
<evidence type="ECO:0000259" key="6">
    <source>
        <dbReference type="Pfam" id="PF02631"/>
    </source>
</evidence>
<dbReference type="Proteomes" id="UP000661435">
    <property type="component" value="Unassembled WGS sequence"/>
</dbReference>
<dbReference type="Pfam" id="PF21981">
    <property type="entry name" value="RecX_HTH3"/>
    <property type="match status" value="1"/>
</dbReference>
<name>A0A8J6M9F2_9FIRM</name>
<dbReference type="GO" id="GO:0006282">
    <property type="term" value="P:regulation of DNA repair"/>
    <property type="evidence" value="ECO:0007669"/>
    <property type="project" value="UniProtKB-UniRule"/>
</dbReference>
<keyword evidence="4 5" id="KW-0963">Cytoplasm</keyword>
<dbReference type="PANTHER" id="PTHR33602:SF1">
    <property type="entry name" value="REGULATORY PROTEIN RECX FAMILY PROTEIN"/>
    <property type="match status" value="1"/>
</dbReference>
<dbReference type="InterPro" id="IPR036388">
    <property type="entry name" value="WH-like_DNA-bd_sf"/>
</dbReference>
<keyword evidence="9" id="KW-1185">Reference proteome</keyword>
<gene>
    <name evidence="5" type="primary">recX</name>
    <name evidence="8" type="ORF">H8S57_01155</name>
</gene>
<dbReference type="AlphaFoldDB" id="A0A8J6M9F2"/>
<evidence type="ECO:0000256" key="4">
    <source>
        <dbReference type="ARBA" id="ARBA00022490"/>
    </source>
</evidence>
<dbReference type="InterPro" id="IPR053925">
    <property type="entry name" value="RecX_HTH_3rd"/>
</dbReference>
<organism evidence="8 9">
    <name type="scientific">Lawsonibacter hominis</name>
    <dbReference type="NCBI Taxonomy" id="2763053"/>
    <lineage>
        <taxon>Bacteria</taxon>
        <taxon>Bacillati</taxon>
        <taxon>Bacillota</taxon>
        <taxon>Clostridia</taxon>
        <taxon>Eubacteriales</taxon>
        <taxon>Oscillospiraceae</taxon>
        <taxon>Lawsonibacter</taxon>
    </lineage>
</organism>